<proteinExistence type="predicted"/>
<comment type="caution">
    <text evidence="3">The sequence shown here is derived from an EMBL/GenBank/DDBJ whole genome shotgun (WGS) entry which is preliminary data.</text>
</comment>
<dbReference type="PANTHER" id="PTHR35562:SF2">
    <property type="entry name" value="DNA ENDONUCLEASE SMRA-RELATED"/>
    <property type="match status" value="1"/>
</dbReference>
<name>A0A846QPW6_9BACT</name>
<feature type="region of interest" description="Disordered" evidence="1">
    <location>
        <begin position="139"/>
        <end position="165"/>
    </location>
</feature>
<dbReference type="EMBL" id="JAATJA010000001">
    <property type="protein sequence ID" value="NJB67445.1"/>
    <property type="molecule type" value="Genomic_DNA"/>
</dbReference>
<dbReference type="InterPro" id="IPR036063">
    <property type="entry name" value="Smr_dom_sf"/>
</dbReference>
<keyword evidence="4" id="KW-1185">Reference proteome</keyword>
<feature type="domain" description="Smr" evidence="2">
    <location>
        <begin position="217"/>
        <end position="301"/>
    </location>
</feature>
<evidence type="ECO:0000256" key="1">
    <source>
        <dbReference type="SAM" id="MobiDB-lite"/>
    </source>
</evidence>
<dbReference type="GO" id="GO:0004519">
    <property type="term" value="F:endonuclease activity"/>
    <property type="evidence" value="ECO:0007669"/>
    <property type="project" value="UniProtKB-KW"/>
</dbReference>
<dbReference type="Gene3D" id="3.30.1370.110">
    <property type="match status" value="1"/>
</dbReference>
<organism evidence="3 4">
    <name type="scientific">Desulfobaculum xiamenense</name>
    <dbReference type="NCBI Taxonomy" id="995050"/>
    <lineage>
        <taxon>Bacteria</taxon>
        <taxon>Pseudomonadati</taxon>
        <taxon>Thermodesulfobacteriota</taxon>
        <taxon>Desulfovibrionia</taxon>
        <taxon>Desulfovibrionales</taxon>
        <taxon>Desulfovibrionaceae</taxon>
        <taxon>Desulfobaculum</taxon>
    </lineage>
</organism>
<feature type="compositionally biased region" description="Low complexity" evidence="1">
    <location>
        <begin position="149"/>
        <end position="165"/>
    </location>
</feature>
<dbReference type="Pfam" id="PF01713">
    <property type="entry name" value="Smr"/>
    <property type="match status" value="1"/>
</dbReference>
<feature type="region of interest" description="Disordered" evidence="1">
    <location>
        <begin position="63"/>
        <end position="126"/>
    </location>
</feature>
<reference evidence="3 4" key="1">
    <citation type="submission" date="2020-03" db="EMBL/GenBank/DDBJ databases">
        <title>Genomic Encyclopedia of Type Strains, Phase IV (KMG-IV): sequencing the most valuable type-strain genomes for metagenomic binning, comparative biology and taxonomic classification.</title>
        <authorList>
            <person name="Goeker M."/>
        </authorList>
    </citation>
    <scope>NUCLEOTIDE SEQUENCE [LARGE SCALE GENOMIC DNA]</scope>
    <source>
        <strain evidence="3 4">DSM 24233</strain>
    </source>
</reference>
<keyword evidence="3" id="KW-0540">Nuclease</keyword>
<dbReference type="PANTHER" id="PTHR35562">
    <property type="entry name" value="DNA ENDONUCLEASE SMRA-RELATED"/>
    <property type="match status" value="1"/>
</dbReference>
<keyword evidence="3" id="KW-0255">Endonuclease</keyword>
<sequence>MSDNEYNPFSVLKKAGLKLRDDGTGPKKAPVAPKPAPAKPADNTAEILDKSMFLNAMAGTTRLKSAGKTKTSAPAKKAASKTSAPKASTPAAQAPHPQAAAPEQPQQPVKQAPRPTAAPAPAQDEVVDDSLFMKAMQGVKPMDGTSGRDVPASVEPAPEAAKPADALSREQLRNLLHGEVSYQLEFADGYQHGYVTGLDPKIFNRLRAGSFPVEASLDMHGLTSEETVHELVDFVRKHYQLGHRTLHLVTGRGNNSPLGRSVLREEVQNWLTRDPLRRVVLAFVTAQPKHGGPGAVYVLLRKHKKSLGKVDWDMPLEGPDTF</sequence>
<accession>A0A846QPW6</accession>
<dbReference type="RefSeq" id="WP_342448580.1">
    <property type="nucleotide sequence ID" value="NZ_JAATJA010000001.1"/>
</dbReference>
<dbReference type="SMART" id="SM00463">
    <property type="entry name" value="SMR"/>
    <property type="match status" value="1"/>
</dbReference>
<dbReference type="Proteomes" id="UP000580856">
    <property type="component" value="Unassembled WGS sequence"/>
</dbReference>
<dbReference type="SUPFAM" id="SSF160443">
    <property type="entry name" value="SMR domain-like"/>
    <property type="match status" value="1"/>
</dbReference>
<gene>
    <name evidence="3" type="ORF">GGQ74_001085</name>
</gene>
<dbReference type="InterPro" id="IPR002625">
    <property type="entry name" value="Smr_dom"/>
</dbReference>
<keyword evidence="3" id="KW-0378">Hydrolase</keyword>
<dbReference type="AlphaFoldDB" id="A0A846QPW6"/>
<feature type="region of interest" description="Disordered" evidence="1">
    <location>
        <begin position="16"/>
        <end position="47"/>
    </location>
</feature>
<evidence type="ECO:0000313" key="4">
    <source>
        <dbReference type="Proteomes" id="UP000580856"/>
    </source>
</evidence>
<feature type="compositionally biased region" description="Low complexity" evidence="1">
    <location>
        <begin position="64"/>
        <end position="122"/>
    </location>
</feature>
<evidence type="ECO:0000313" key="3">
    <source>
        <dbReference type="EMBL" id="NJB67445.1"/>
    </source>
</evidence>
<protein>
    <submittedName>
        <fullName evidence="3">DNA-nicking Smr family endonuclease</fullName>
    </submittedName>
</protein>
<dbReference type="PROSITE" id="PS50828">
    <property type="entry name" value="SMR"/>
    <property type="match status" value="1"/>
</dbReference>
<evidence type="ECO:0000259" key="2">
    <source>
        <dbReference type="PROSITE" id="PS50828"/>
    </source>
</evidence>